<accession>A0A1H3LER9</accession>
<dbReference type="PANTHER" id="PTHR30501:SF2">
    <property type="entry name" value="UPF0597 PROTEIN YHAM"/>
    <property type="match status" value="1"/>
</dbReference>
<dbReference type="GO" id="GO:0019450">
    <property type="term" value="P:L-cysteine catabolic process to pyruvate"/>
    <property type="evidence" value="ECO:0007669"/>
    <property type="project" value="TreeGrafter"/>
</dbReference>
<dbReference type="GO" id="GO:0080146">
    <property type="term" value="F:L-cysteine desulfhydrase activity"/>
    <property type="evidence" value="ECO:0007669"/>
    <property type="project" value="TreeGrafter"/>
</dbReference>
<feature type="domain" description="Serine dehydratase-like alpha subunit" evidence="2">
    <location>
        <begin position="104"/>
        <end position="439"/>
    </location>
</feature>
<dbReference type="PANTHER" id="PTHR30501">
    <property type="entry name" value="UPF0597 PROTEIN YHAM"/>
    <property type="match status" value="1"/>
</dbReference>
<evidence type="ECO:0000256" key="1">
    <source>
        <dbReference type="HAMAP-Rule" id="MF_01845"/>
    </source>
</evidence>
<proteinExistence type="inferred from homology"/>
<keyword evidence="4" id="KW-1185">Reference proteome</keyword>
<dbReference type="Pfam" id="PF03313">
    <property type="entry name" value="SDH_alpha"/>
    <property type="match status" value="1"/>
</dbReference>
<dbReference type="InterPro" id="IPR005130">
    <property type="entry name" value="Ser_deHydtase-like_asu"/>
</dbReference>
<evidence type="ECO:0000259" key="2">
    <source>
        <dbReference type="Pfam" id="PF03313"/>
    </source>
</evidence>
<gene>
    <name evidence="3" type="ORF">SAMN05660462_00508</name>
</gene>
<dbReference type="PIRSF" id="PIRSF006054">
    <property type="entry name" value="UCP006054"/>
    <property type="match status" value="1"/>
</dbReference>
<evidence type="ECO:0000313" key="3">
    <source>
        <dbReference type="EMBL" id="SDY62881.1"/>
    </source>
</evidence>
<dbReference type="Proteomes" id="UP000198625">
    <property type="component" value="Unassembled WGS sequence"/>
</dbReference>
<evidence type="ECO:0000313" key="4">
    <source>
        <dbReference type="Proteomes" id="UP000198625"/>
    </source>
</evidence>
<dbReference type="HAMAP" id="MF_01845">
    <property type="entry name" value="UPF0597"/>
    <property type="match status" value="1"/>
</dbReference>
<reference evidence="3 4" key="1">
    <citation type="submission" date="2016-10" db="EMBL/GenBank/DDBJ databases">
        <authorList>
            <person name="de Groot N.N."/>
        </authorList>
    </citation>
    <scope>NUCLEOTIDE SEQUENCE [LARGE SCALE GENOMIC DNA]</scope>
    <source>
        <strain evidence="3 4">DSM 21650</strain>
    </source>
</reference>
<dbReference type="AlphaFoldDB" id="A0A1H3LER9"/>
<dbReference type="EMBL" id="FNQE01000003">
    <property type="protein sequence ID" value="SDY62881.1"/>
    <property type="molecule type" value="Genomic_DNA"/>
</dbReference>
<protein>
    <recommendedName>
        <fullName evidence="1">UPF0597 protein SAMN05660462_00508</fullName>
    </recommendedName>
</protein>
<comment type="similarity">
    <text evidence="1">Belongs to the UPF0597 family.</text>
</comment>
<name>A0A1H3LER9_9FIRM</name>
<organism evidence="3 4">
    <name type="scientific">Proteiniborus ethanoligenes</name>
    <dbReference type="NCBI Taxonomy" id="415015"/>
    <lineage>
        <taxon>Bacteria</taxon>
        <taxon>Bacillati</taxon>
        <taxon>Bacillota</taxon>
        <taxon>Clostridia</taxon>
        <taxon>Eubacteriales</taxon>
        <taxon>Proteiniborus</taxon>
    </lineage>
</organism>
<dbReference type="STRING" id="415015.SAMN05660462_00508"/>
<sequence>MIKLKQKVYGILFERNDNMKFYEKDKIIELLKREIVPALGCTEPIAVALASAKAKEILNAFPDTIEILVSGNILKNGMGVGIPGTDMTGLSIAAALGAIGGRSEEGLEVLKYISEKDIKLAKEFVKSEKVSVSLKSKCEKLYIECICRKDDEYSKVIIRREHSNIEYIEHNGDIVCNNTEKLDNLIQKKDNEVELSIEKIYDFATSVDVSEVKFILEGMRLNKAIAEEGLSKEYGLQVGKKIIENIHKGILSNDIMTHAMALTAAASDARMAGCMMPVMSNSGSGNQGITVMLPVVAVGERLNVSEEKLIRALVISNLVAIHIKHHLGKLSALCGCVIAAGGASSGITYILGGDVQNISYAIKNMVGNISGMICDGAKIGCALKVSTGASAAVQSALLAIDGIEVSHMEGIIDRDIENTIINLANIGVEGMGETDKLILDIMLNKS</sequence>
<dbReference type="InterPro" id="IPR021144">
    <property type="entry name" value="UPF0597"/>
</dbReference>